<organism evidence="1 2">
    <name type="scientific">Clathrus columnatus</name>
    <dbReference type="NCBI Taxonomy" id="1419009"/>
    <lineage>
        <taxon>Eukaryota</taxon>
        <taxon>Fungi</taxon>
        <taxon>Dikarya</taxon>
        <taxon>Basidiomycota</taxon>
        <taxon>Agaricomycotina</taxon>
        <taxon>Agaricomycetes</taxon>
        <taxon>Phallomycetidae</taxon>
        <taxon>Phallales</taxon>
        <taxon>Clathraceae</taxon>
        <taxon>Clathrus</taxon>
    </lineage>
</organism>
<dbReference type="Pfam" id="PF20414">
    <property type="entry name" value="DUF6698"/>
    <property type="match status" value="1"/>
</dbReference>
<evidence type="ECO:0000313" key="1">
    <source>
        <dbReference type="EMBL" id="GJJ14428.1"/>
    </source>
</evidence>
<reference evidence="1" key="1">
    <citation type="submission" date="2021-10" db="EMBL/GenBank/DDBJ databases">
        <title>De novo Genome Assembly of Clathrus columnatus (Basidiomycota, Fungi) Using Illumina and Nanopore Sequence Data.</title>
        <authorList>
            <person name="Ogiso-Tanaka E."/>
            <person name="Itagaki H."/>
            <person name="Hosoya T."/>
            <person name="Hosaka K."/>
        </authorList>
    </citation>
    <scope>NUCLEOTIDE SEQUENCE</scope>
    <source>
        <strain evidence="1">MO-923</strain>
    </source>
</reference>
<dbReference type="Proteomes" id="UP001050691">
    <property type="component" value="Unassembled WGS sequence"/>
</dbReference>
<name>A0AAV5AP23_9AGAM</name>
<evidence type="ECO:0000313" key="2">
    <source>
        <dbReference type="Proteomes" id="UP001050691"/>
    </source>
</evidence>
<accession>A0AAV5AP23</accession>
<sequence length="181" mass="20636">MSVGRFASADAWIQGQLRDLLDAIPSKLHEHISNKHFINTFVHAMHQQRSNASTRVRPHCGAAIFRCTNEKYADRGNIFKELIGWTVPDHGEGSGYYEPFAPILFKDYDGLNDKWKIFRNPILMRTYAALLLGPSSVKNTKGDQIFIRDSSHCNMESLWKVRRLTPGAIAMTAILVRLIMY</sequence>
<dbReference type="EMBL" id="BPWL01000009">
    <property type="protein sequence ID" value="GJJ14428.1"/>
    <property type="molecule type" value="Genomic_DNA"/>
</dbReference>
<gene>
    <name evidence="1" type="ORF">Clacol_008692</name>
</gene>
<proteinExistence type="predicted"/>
<dbReference type="InterPro" id="IPR046521">
    <property type="entry name" value="DUF6698"/>
</dbReference>
<protein>
    <submittedName>
        <fullName evidence="1">Uncharacterized protein</fullName>
    </submittedName>
</protein>
<dbReference type="AlphaFoldDB" id="A0AAV5AP23"/>
<keyword evidence="2" id="KW-1185">Reference proteome</keyword>
<comment type="caution">
    <text evidence="1">The sequence shown here is derived from an EMBL/GenBank/DDBJ whole genome shotgun (WGS) entry which is preliminary data.</text>
</comment>